<dbReference type="Proteomes" id="UP000215914">
    <property type="component" value="Chromosome 13"/>
</dbReference>
<name>A0A251STV7_HELAN</name>
<evidence type="ECO:0000313" key="3">
    <source>
        <dbReference type="Proteomes" id="UP000215914"/>
    </source>
</evidence>
<accession>A0A251STV7</accession>
<reference evidence="2" key="2">
    <citation type="submission" date="2017-02" db="EMBL/GenBank/DDBJ databases">
        <title>Sunflower complete genome.</title>
        <authorList>
            <person name="Langlade N."/>
            <person name="Munos S."/>
        </authorList>
    </citation>
    <scope>NUCLEOTIDE SEQUENCE [LARGE SCALE GENOMIC DNA]</scope>
    <source>
        <tissue evidence="2">Leaves</tissue>
    </source>
</reference>
<reference evidence="1 3" key="1">
    <citation type="journal article" date="2017" name="Nature">
        <title>The sunflower genome provides insights into oil metabolism, flowering and Asterid evolution.</title>
        <authorList>
            <person name="Badouin H."/>
            <person name="Gouzy J."/>
            <person name="Grassa C.J."/>
            <person name="Murat F."/>
            <person name="Staton S.E."/>
            <person name="Cottret L."/>
            <person name="Lelandais-Briere C."/>
            <person name="Owens G.L."/>
            <person name="Carrere S."/>
            <person name="Mayjonade B."/>
            <person name="Legrand L."/>
            <person name="Gill N."/>
            <person name="Kane N.C."/>
            <person name="Bowers J.E."/>
            <person name="Hubner S."/>
            <person name="Bellec A."/>
            <person name="Berard A."/>
            <person name="Berges H."/>
            <person name="Blanchet N."/>
            <person name="Boniface M.C."/>
            <person name="Brunel D."/>
            <person name="Catrice O."/>
            <person name="Chaidir N."/>
            <person name="Claudel C."/>
            <person name="Donnadieu C."/>
            <person name="Faraut T."/>
            <person name="Fievet G."/>
            <person name="Helmstetter N."/>
            <person name="King M."/>
            <person name="Knapp S.J."/>
            <person name="Lai Z."/>
            <person name="Le Paslier M.C."/>
            <person name="Lippi Y."/>
            <person name="Lorenzon L."/>
            <person name="Mandel J.R."/>
            <person name="Marage G."/>
            <person name="Marchand G."/>
            <person name="Marquand E."/>
            <person name="Bret-Mestries E."/>
            <person name="Morien E."/>
            <person name="Nambeesan S."/>
            <person name="Nguyen T."/>
            <person name="Pegot-Espagnet P."/>
            <person name="Pouilly N."/>
            <person name="Raftis F."/>
            <person name="Sallet E."/>
            <person name="Schiex T."/>
            <person name="Thomas J."/>
            <person name="Vandecasteele C."/>
            <person name="Vares D."/>
            <person name="Vear F."/>
            <person name="Vautrin S."/>
            <person name="Crespi M."/>
            <person name="Mangin B."/>
            <person name="Burke J.M."/>
            <person name="Salse J."/>
            <person name="Munos S."/>
            <person name="Vincourt P."/>
            <person name="Rieseberg L.H."/>
            <person name="Langlade N.B."/>
        </authorList>
    </citation>
    <scope>NUCLEOTIDE SEQUENCE [LARGE SCALE GENOMIC DNA]</scope>
    <source>
        <strain evidence="3">cv. SF193</strain>
        <tissue evidence="1">Leaves</tissue>
    </source>
</reference>
<dbReference type="EMBL" id="MNCJ02000327">
    <property type="protein sequence ID" value="KAF5778551.1"/>
    <property type="molecule type" value="Genomic_DNA"/>
</dbReference>
<sequence length="63" mass="7175">MIEAPKTLRSILILHQAPIVELHYQDGDGYKGYKIQFSGPLVSSNVDQMLKDHDHVYVTAQHK</sequence>
<dbReference type="AlphaFoldDB" id="A0A251STV7"/>
<protein>
    <submittedName>
        <fullName evidence="2">Uncharacterized protein</fullName>
    </submittedName>
</protein>
<dbReference type="Gramene" id="mRNA:HanXRQr2_Chr12g0548831">
    <property type="protein sequence ID" value="mRNA:HanXRQr2_Chr12g0548831"/>
    <property type="gene ID" value="HanXRQr2_Chr12g0548831"/>
</dbReference>
<keyword evidence="3" id="KW-1185">Reference proteome</keyword>
<proteinExistence type="predicted"/>
<dbReference type="InParanoid" id="A0A251STV7"/>
<gene>
    <name evidence="2" type="ORF">HannXRQ_Chr13g0397071</name>
    <name evidence="1" type="ORF">HanXRQr2_Chr12g0548831</name>
</gene>
<dbReference type="EMBL" id="CM007902">
    <property type="protein sequence ID" value="OTG00981.1"/>
    <property type="molecule type" value="Genomic_DNA"/>
</dbReference>
<evidence type="ECO:0000313" key="2">
    <source>
        <dbReference type="EMBL" id="OTG00981.1"/>
    </source>
</evidence>
<evidence type="ECO:0000313" key="1">
    <source>
        <dbReference type="EMBL" id="KAF5778551.1"/>
    </source>
</evidence>
<reference evidence="1" key="3">
    <citation type="submission" date="2020-06" db="EMBL/GenBank/DDBJ databases">
        <title>Helianthus annuus Genome sequencing and assembly Release 2.</title>
        <authorList>
            <person name="Gouzy J."/>
            <person name="Langlade N."/>
            <person name="Munos S."/>
        </authorList>
    </citation>
    <scope>NUCLEOTIDE SEQUENCE</scope>
    <source>
        <tissue evidence="1">Leaves</tissue>
    </source>
</reference>
<organism evidence="2 3">
    <name type="scientific">Helianthus annuus</name>
    <name type="common">Common sunflower</name>
    <dbReference type="NCBI Taxonomy" id="4232"/>
    <lineage>
        <taxon>Eukaryota</taxon>
        <taxon>Viridiplantae</taxon>
        <taxon>Streptophyta</taxon>
        <taxon>Embryophyta</taxon>
        <taxon>Tracheophyta</taxon>
        <taxon>Spermatophyta</taxon>
        <taxon>Magnoliopsida</taxon>
        <taxon>eudicotyledons</taxon>
        <taxon>Gunneridae</taxon>
        <taxon>Pentapetalae</taxon>
        <taxon>asterids</taxon>
        <taxon>campanulids</taxon>
        <taxon>Asterales</taxon>
        <taxon>Asteraceae</taxon>
        <taxon>Asteroideae</taxon>
        <taxon>Heliantheae alliance</taxon>
        <taxon>Heliantheae</taxon>
        <taxon>Helianthus</taxon>
    </lineage>
</organism>